<protein>
    <submittedName>
        <fullName evidence="1">DNA-3-methyladenine glycosylase I</fullName>
    </submittedName>
</protein>
<proteinExistence type="predicted"/>
<name>A0A1H0WRF2_9GAMM</name>
<dbReference type="PANTHER" id="PTHR30037:SF3">
    <property type="entry name" value="BLR0857 PROTEIN"/>
    <property type="match status" value="1"/>
</dbReference>
<dbReference type="InterPro" id="IPR052891">
    <property type="entry name" value="DNA-3mA_glycosylase"/>
</dbReference>
<dbReference type="SUPFAM" id="SSF48150">
    <property type="entry name" value="DNA-glycosylase"/>
    <property type="match status" value="1"/>
</dbReference>
<dbReference type="RefSeq" id="WP_090431356.1">
    <property type="nucleotide sequence ID" value="NZ_FNJJ01000007.1"/>
</dbReference>
<dbReference type="AlphaFoldDB" id="A0A1H0WRF2"/>
<dbReference type="GO" id="GO:0006284">
    <property type="term" value="P:base-excision repair"/>
    <property type="evidence" value="ECO:0007669"/>
    <property type="project" value="InterPro"/>
</dbReference>
<evidence type="ECO:0000313" key="1">
    <source>
        <dbReference type="EMBL" id="SDP93045.1"/>
    </source>
</evidence>
<dbReference type="Pfam" id="PF03352">
    <property type="entry name" value="Adenine_glyco"/>
    <property type="match status" value="1"/>
</dbReference>
<reference evidence="2" key="1">
    <citation type="submission" date="2016-10" db="EMBL/GenBank/DDBJ databases">
        <authorList>
            <person name="Varghese N."/>
            <person name="Submissions S."/>
        </authorList>
    </citation>
    <scope>NUCLEOTIDE SEQUENCE [LARGE SCALE GENOMIC DNA]</scope>
    <source>
        <strain evidence="2">JCM 18416</strain>
    </source>
</reference>
<evidence type="ECO:0000313" key="2">
    <source>
        <dbReference type="Proteomes" id="UP000199460"/>
    </source>
</evidence>
<dbReference type="GeneID" id="300932254"/>
<gene>
    <name evidence="1" type="ORF">SAMN05216213_107271</name>
</gene>
<keyword evidence="2" id="KW-1185">Reference proteome</keyword>
<dbReference type="InterPro" id="IPR005019">
    <property type="entry name" value="Adenine_glyco"/>
</dbReference>
<dbReference type="Gene3D" id="1.10.340.30">
    <property type="entry name" value="Hypothetical protein, domain 2"/>
    <property type="match status" value="1"/>
</dbReference>
<dbReference type="InterPro" id="IPR011257">
    <property type="entry name" value="DNA_glycosylase"/>
</dbReference>
<sequence>MRDYKWLHEFCLNRFGSAKVLEAMLPQPRSDAELRALSDDRYLSLISLRIFRAGLKHSLVDAKWPAFEEVFFGFDPEKVVLMGAERLENLMQDARLIRHLGKLRSVPRNAQFILDVRAGRLSGSPSSGAARHLLPEGEGHQTRPAADFSFGALIADWPVSDIVGLWKYLAKHGNQLGGLSAPRFLRMVGKDTFVPTDDMVAALKAQGVIDKAPTSQKDLAAVQAAFNQWQAESGRPLCQLSVMLAHTVNH</sequence>
<dbReference type="OrthoDB" id="9795156at2"/>
<dbReference type="GO" id="GO:0008725">
    <property type="term" value="F:DNA-3-methyladenine glycosylase activity"/>
    <property type="evidence" value="ECO:0007669"/>
    <property type="project" value="InterPro"/>
</dbReference>
<dbReference type="Proteomes" id="UP000199460">
    <property type="component" value="Unassembled WGS sequence"/>
</dbReference>
<dbReference type="PANTHER" id="PTHR30037">
    <property type="entry name" value="DNA-3-METHYLADENINE GLYCOSYLASE 1"/>
    <property type="match status" value="1"/>
</dbReference>
<organism evidence="1 2">
    <name type="scientific">Ectopseudomonas guguanensis</name>
    <dbReference type="NCBI Taxonomy" id="1198456"/>
    <lineage>
        <taxon>Bacteria</taxon>
        <taxon>Pseudomonadati</taxon>
        <taxon>Pseudomonadota</taxon>
        <taxon>Gammaproteobacteria</taxon>
        <taxon>Pseudomonadales</taxon>
        <taxon>Pseudomonadaceae</taxon>
        <taxon>Ectopseudomonas</taxon>
    </lineage>
</organism>
<accession>A0A1H0WRF2</accession>
<dbReference type="EMBL" id="FNJJ01000007">
    <property type="protein sequence ID" value="SDP93045.1"/>
    <property type="molecule type" value="Genomic_DNA"/>
</dbReference>